<evidence type="ECO:0000256" key="6">
    <source>
        <dbReference type="ARBA" id="ARBA00023159"/>
    </source>
</evidence>
<dbReference type="GO" id="GO:0071555">
    <property type="term" value="P:cell wall organization"/>
    <property type="evidence" value="ECO:0007669"/>
    <property type="project" value="UniProtKB-KW"/>
</dbReference>
<evidence type="ECO:0000256" key="7">
    <source>
        <dbReference type="ARBA" id="ARBA00023163"/>
    </source>
</evidence>
<keyword evidence="7" id="KW-0804">Transcription</keyword>
<keyword evidence="5 11" id="KW-0238">DNA-binding</keyword>
<dbReference type="Gene3D" id="6.10.250.690">
    <property type="match status" value="1"/>
</dbReference>
<evidence type="ECO:0000256" key="10">
    <source>
        <dbReference type="PROSITE-ProRule" id="PRU00169"/>
    </source>
</evidence>
<dbReference type="FunFam" id="3.40.50.2300:FF:000001">
    <property type="entry name" value="DNA-binding response regulator PhoB"/>
    <property type="match status" value="1"/>
</dbReference>
<evidence type="ECO:0000313" key="14">
    <source>
        <dbReference type="EMBL" id="OJG46703.1"/>
    </source>
</evidence>
<protein>
    <submittedName>
        <fullName evidence="14">Two-component system response regulator receiver protein</fullName>
    </submittedName>
</protein>
<evidence type="ECO:0000256" key="8">
    <source>
        <dbReference type="ARBA" id="ARBA00023251"/>
    </source>
</evidence>
<dbReference type="SMART" id="SM00448">
    <property type="entry name" value="REC"/>
    <property type="match status" value="1"/>
</dbReference>
<dbReference type="PANTHER" id="PTHR48111">
    <property type="entry name" value="REGULATOR OF RPOS"/>
    <property type="match status" value="1"/>
</dbReference>
<dbReference type="STRING" id="249189.RV04_GL001131"/>
<dbReference type="InterPro" id="IPR039420">
    <property type="entry name" value="WalR-like"/>
</dbReference>
<evidence type="ECO:0000256" key="11">
    <source>
        <dbReference type="PROSITE-ProRule" id="PRU01091"/>
    </source>
</evidence>
<comment type="caution">
    <text evidence="14">The sequence shown here is derived from an EMBL/GenBank/DDBJ whole genome shotgun (WGS) entry which is preliminary data.</text>
</comment>
<evidence type="ECO:0000313" key="15">
    <source>
        <dbReference type="Proteomes" id="UP000182077"/>
    </source>
</evidence>
<dbReference type="GO" id="GO:0032993">
    <property type="term" value="C:protein-DNA complex"/>
    <property type="evidence" value="ECO:0007669"/>
    <property type="project" value="TreeGrafter"/>
</dbReference>
<dbReference type="InterPro" id="IPR011006">
    <property type="entry name" value="CheY-like_superfamily"/>
</dbReference>
<evidence type="ECO:0000256" key="2">
    <source>
        <dbReference type="ARBA" id="ARBA00022553"/>
    </source>
</evidence>
<dbReference type="Pfam" id="PF00072">
    <property type="entry name" value="Response_reg"/>
    <property type="match status" value="1"/>
</dbReference>
<keyword evidence="3" id="KW-0902">Two-component regulatory system</keyword>
<accession>A0A1L8TR42</accession>
<sequence length="260" mass="30271">MEIVLPKSSLKKEKRYKLGYFFTSGEEILMKHVLVVDDEPSIVKLLSFNLEKEGYAVSTADDGQVGYELALNEKFDFIILDVMLPSMDGLEIARKLRQEKIDTPILMLTAKDDAIDRILGLEIGADDYLTKPFSPREVLARMKAIFRRVEPRQEAVSHEFLTTGEITADLSNYQVTVRDKKIELTPKEFELLVYFMKRKERVIDRDTLLDRIWHYDFSGQSRIVDVHVSHLREKIELDPKHPQYLQTVRGFGYKFQVPTR</sequence>
<dbReference type="PROSITE" id="PS50110">
    <property type="entry name" value="RESPONSE_REGULATORY"/>
    <property type="match status" value="1"/>
</dbReference>
<dbReference type="Proteomes" id="UP000182077">
    <property type="component" value="Unassembled WGS sequence"/>
</dbReference>
<dbReference type="InterPro" id="IPR001867">
    <property type="entry name" value="OmpR/PhoB-type_DNA-bd"/>
</dbReference>
<dbReference type="GO" id="GO:0006355">
    <property type="term" value="P:regulation of DNA-templated transcription"/>
    <property type="evidence" value="ECO:0007669"/>
    <property type="project" value="InterPro"/>
</dbReference>
<evidence type="ECO:0000259" key="13">
    <source>
        <dbReference type="PROSITE" id="PS51755"/>
    </source>
</evidence>
<dbReference type="GO" id="GO:0000976">
    <property type="term" value="F:transcription cis-regulatory region binding"/>
    <property type="evidence" value="ECO:0007669"/>
    <property type="project" value="TreeGrafter"/>
</dbReference>
<dbReference type="InterPro" id="IPR016032">
    <property type="entry name" value="Sig_transdc_resp-reg_C-effctor"/>
</dbReference>
<dbReference type="CDD" id="cd00383">
    <property type="entry name" value="trans_reg_C"/>
    <property type="match status" value="1"/>
</dbReference>
<keyword evidence="6" id="KW-0010">Activator</keyword>
<keyword evidence="1" id="KW-0678">Repressor</keyword>
<dbReference type="Pfam" id="PF00486">
    <property type="entry name" value="Trans_reg_C"/>
    <property type="match status" value="1"/>
</dbReference>
<dbReference type="InterPro" id="IPR036388">
    <property type="entry name" value="WH-like_DNA-bd_sf"/>
</dbReference>
<reference evidence="14 15" key="1">
    <citation type="submission" date="2014-12" db="EMBL/GenBank/DDBJ databases">
        <title>Draft genome sequences of 29 type strains of Enterococci.</title>
        <authorList>
            <person name="Zhong Z."/>
            <person name="Sun Z."/>
            <person name="Liu W."/>
            <person name="Zhang W."/>
            <person name="Zhang H."/>
        </authorList>
    </citation>
    <scope>NUCLEOTIDE SEQUENCE [LARGE SCALE GENOMIC DNA]</scope>
    <source>
        <strain evidence="14 15">DSM 17122</strain>
    </source>
</reference>
<dbReference type="GO" id="GO:0000156">
    <property type="term" value="F:phosphorelay response regulator activity"/>
    <property type="evidence" value="ECO:0007669"/>
    <property type="project" value="TreeGrafter"/>
</dbReference>
<dbReference type="AlphaFoldDB" id="A0A1L8TR42"/>
<feature type="modified residue" description="4-aspartylphosphate" evidence="10">
    <location>
        <position position="81"/>
    </location>
</feature>
<dbReference type="FunFam" id="1.10.10.10:FF:000018">
    <property type="entry name" value="DNA-binding response regulator ResD"/>
    <property type="match status" value="1"/>
</dbReference>
<dbReference type="SUPFAM" id="SSF46894">
    <property type="entry name" value="C-terminal effector domain of the bipartite response regulators"/>
    <property type="match status" value="1"/>
</dbReference>
<organism evidence="14 15">
    <name type="scientific">Enterococcus hermanniensis</name>
    <dbReference type="NCBI Taxonomy" id="249189"/>
    <lineage>
        <taxon>Bacteria</taxon>
        <taxon>Bacillati</taxon>
        <taxon>Bacillota</taxon>
        <taxon>Bacilli</taxon>
        <taxon>Lactobacillales</taxon>
        <taxon>Enterococcaceae</taxon>
        <taxon>Enterococcus</taxon>
    </lineage>
</organism>
<dbReference type="Gene3D" id="1.10.10.10">
    <property type="entry name" value="Winged helix-like DNA-binding domain superfamily/Winged helix DNA-binding domain"/>
    <property type="match status" value="1"/>
</dbReference>
<dbReference type="PANTHER" id="PTHR48111:SF73">
    <property type="entry name" value="ALKALINE PHOSPHATASE SYNTHESIS TRANSCRIPTIONAL REGULATORY PROTEIN PHOP"/>
    <property type="match status" value="1"/>
</dbReference>
<dbReference type="PROSITE" id="PS51755">
    <property type="entry name" value="OMPR_PHOB"/>
    <property type="match status" value="1"/>
</dbReference>
<name>A0A1L8TR42_9ENTE</name>
<feature type="domain" description="Response regulatory" evidence="12">
    <location>
        <begin position="32"/>
        <end position="146"/>
    </location>
</feature>
<evidence type="ECO:0000256" key="1">
    <source>
        <dbReference type="ARBA" id="ARBA00022491"/>
    </source>
</evidence>
<keyword evidence="8" id="KW-0046">Antibiotic resistance</keyword>
<dbReference type="EMBL" id="JXKQ01000002">
    <property type="protein sequence ID" value="OJG46703.1"/>
    <property type="molecule type" value="Genomic_DNA"/>
</dbReference>
<evidence type="ECO:0000259" key="12">
    <source>
        <dbReference type="PROSITE" id="PS50110"/>
    </source>
</evidence>
<keyword evidence="2 10" id="KW-0597">Phosphoprotein</keyword>
<dbReference type="GO" id="GO:0046677">
    <property type="term" value="P:response to antibiotic"/>
    <property type="evidence" value="ECO:0007669"/>
    <property type="project" value="UniProtKB-KW"/>
</dbReference>
<evidence type="ECO:0000256" key="9">
    <source>
        <dbReference type="ARBA" id="ARBA00023316"/>
    </source>
</evidence>
<evidence type="ECO:0000256" key="4">
    <source>
        <dbReference type="ARBA" id="ARBA00023015"/>
    </source>
</evidence>
<proteinExistence type="predicted"/>
<dbReference type="SMART" id="SM00862">
    <property type="entry name" value="Trans_reg_C"/>
    <property type="match status" value="1"/>
</dbReference>
<dbReference type="Gene3D" id="3.40.50.2300">
    <property type="match status" value="1"/>
</dbReference>
<dbReference type="GO" id="GO:0005829">
    <property type="term" value="C:cytosol"/>
    <property type="evidence" value="ECO:0007669"/>
    <property type="project" value="TreeGrafter"/>
</dbReference>
<evidence type="ECO:0000256" key="5">
    <source>
        <dbReference type="ARBA" id="ARBA00023125"/>
    </source>
</evidence>
<dbReference type="SUPFAM" id="SSF52172">
    <property type="entry name" value="CheY-like"/>
    <property type="match status" value="1"/>
</dbReference>
<feature type="domain" description="OmpR/PhoB-type" evidence="13">
    <location>
        <begin position="158"/>
        <end position="257"/>
    </location>
</feature>
<keyword evidence="9" id="KW-0961">Cell wall biogenesis/degradation</keyword>
<dbReference type="InterPro" id="IPR001789">
    <property type="entry name" value="Sig_transdc_resp-reg_receiver"/>
</dbReference>
<evidence type="ECO:0000256" key="3">
    <source>
        <dbReference type="ARBA" id="ARBA00023012"/>
    </source>
</evidence>
<keyword evidence="15" id="KW-1185">Reference proteome</keyword>
<gene>
    <name evidence="14" type="ORF">RV04_GL001131</name>
</gene>
<feature type="DNA-binding region" description="OmpR/PhoB-type" evidence="11">
    <location>
        <begin position="158"/>
        <end position="257"/>
    </location>
</feature>
<keyword evidence="4" id="KW-0805">Transcription regulation</keyword>